<dbReference type="SUPFAM" id="SSF46689">
    <property type="entry name" value="Homeodomain-like"/>
    <property type="match status" value="2"/>
</dbReference>
<feature type="domain" description="SMP-LTD" evidence="27">
    <location>
        <begin position="531"/>
        <end position="718"/>
    </location>
</feature>
<evidence type="ECO:0000256" key="14">
    <source>
        <dbReference type="ARBA" id="ARBA00023014"/>
    </source>
</evidence>
<reference evidence="28 29" key="1">
    <citation type="submission" date="2015-11" db="EMBL/GenBank/DDBJ databases">
        <title>Genomes and virulence difference between two physiological races of Phytophthora nicotianae.</title>
        <authorList>
            <person name="Liu H."/>
            <person name="Ma X."/>
            <person name="Yu H."/>
            <person name="Fang D."/>
            <person name="Li Y."/>
            <person name="Wang X."/>
            <person name="Wang W."/>
            <person name="Dong Y."/>
            <person name="Xiao B."/>
        </authorList>
    </citation>
    <scope>NUCLEOTIDE SEQUENCE [LARGE SCALE GENOMIC DNA]</scope>
    <source>
        <strain evidence="29">race 0</strain>
    </source>
</reference>
<evidence type="ECO:0000256" key="8">
    <source>
        <dbReference type="ARBA" id="ARBA00022723"/>
    </source>
</evidence>
<keyword evidence="15" id="KW-0805">Transcription regulation</keyword>
<keyword evidence="21" id="KW-0804">Transcription</keyword>
<dbReference type="InterPro" id="IPR014824">
    <property type="entry name" value="Nfu/NifU_N"/>
</dbReference>
<evidence type="ECO:0000256" key="18">
    <source>
        <dbReference type="ARBA" id="ARBA00023125"/>
    </source>
</evidence>
<proteinExistence type="inferred from homology"/>
<evidence type="ECO:0000256" key="15">
    <source>
        <dbReference type="ARBA" id="ARBA00023015"/>
    </source>
</evidence>
<evidence type="ECO:0000256" key="9">
    <source>
        <dbReference type="ARBA" id="ARBA00022737"/>
    </source>
</evidence>
<dbReference type="GO" id="GO:0005506">
    <property type="term" value="F:iron ion binding"/>
    <property type="evidence" value="ECO:0007669"/>
    <property type="project" value="InterPro"/>
</dbReference>
<evidence type="ECO:0000256" key="23">
    <source>
        <dbReference type="SAM" id="MobiDB-lite"/>
    </source>
</evidence>
<dbReference type="SUPFAM" id="SSF50729">
    <property type="entry name" value="PH domain-like"/>
    <property type="match status" value="1"/>
</dbReference>
<dbReference type="CDD" id="cd21677">
    <property type="entry name" value="SMP_SYT"/>
    <property type="match status" value="1"/>
</dbReference>
<dbReference type="GO" id="GO:0003677">
    <property type="term" value="F:DNA binding"/>
    <property type="evidence" value="ECO:0007669"/>
    <property type="project" value="UniProtKB-KW"/>
</dbReference>
<evidence type="ECO:0000256" key="12">
    <source>
        <dbReference type="ARBA" id="ARBA00022989"/>
    </source>
</evidence>
<evidence type="ECO:0000259" key="27">
    <source>
        <dbReference type="PROSITE" id="PS51847"/>
    </source>
</evidence>
<evidence type="ECO:0000256" key="24">
    <source>
        <dbReference type="SAM" id="Phobius"/>
    </source>
</evidence>
<comment type="similarity">
    <text evidence="4">Belongs to the NifU family.</text>
</comment>
<evidence type="ECO:0000256" key="4">
    <source>
        <dbReference type="ARBA" id="ARBA00006420"/>
    </source>
</evidence>
<keyword evidence="12 24" id="KW-1133">Transmembrane helix</keyword>
<evidence type="ECO:0000256" key="22">
    <source>
        <dbReference type="ARBA" id="ARBA00023242"/>
    </source>
</evidence>
<dbReference type="InterPro" id="IPR036498">
    <property type="entry name" value="Nfu/NifU_N_sf"/>
</dbReference>
<feature type="compositionally biased region" description="Polar residues" evidence="23">
    <location>
        <begin position="1146"/>
        <end position="1159"/>
    </location>
</feature>
<feature type="compositionally biased region" description="Low complexity" evidence="23">
    <location>
        <begin position="13"/>
        <end position="23"/>
    </location>
</feature>
<feature type="compositionally biased region" description="Polar residues" evidence="23">
    <location>
        <begin position="1"/>
        <end position="12"/>
    </location>
</feature>
<dbReference type="PROSITE" id="PS51847">
    <property type="entry name" value="SMP"/>
    <property type="match status" value="1"/>
</dbReference>
<feature type="region of interest" description="Disordered" evidence="23">
    <location>
        <begin position="252"/>
        <end position="342"/>
    </location>
</feature>
<keyword evidence="16" id="KW-0445">Lipid transport</keyword>
<dbReference type="GO" id="GO:0005739">
    <property type="term" value="C:mitochondrion"/>
    <property type="evidence" value="ECO:0007669"/>
    <property type="project" value="UniProtKB-SubCell"/>
</dbReference>
<evidence type="ECO:0000256" key="20">
    <source>
        <dbReference type="ARBA" id="ARBA00023136"/>
    </source>
</evidence>
<feature type="region of interest" description="Disordered" evidence="23">
    <location>
        <begin position="1531"/>
        <end position="1570"/>
    </location>
</feature>
<dbReference type="SUPFAM" id="SSF117916">
    <property type="entry name" value="Fe-S cluster assembly (FSCA) domain-like"/>
    <property type="match status" value="1"/>
</dbReference>
<evidence type="ECO:0000256" key="19">
    <source>
        <dbReference type="ARBA" id="ARBA00023128"/>
    </source>
</evidence>
<sequence>MSLSPRLSTVEMSTCSESRSSSSGLCGEAATDTGEDNTERSVRIPTAVRNTSSLDHDSIEGFMVVHQKKKQRQRFLMSKSTHYVVANTTKHTLEIYNNESRSELIYLLSLADAVLSFESDNANIVMEKCFCVEVRTWKKKNTVRLQPQGFIFFEENQARMLLWVKCIHGAIKRATTLDSELFRSPSTASSSIEPVWSYSENDESRVKVDAIPSVTVSEEDSLCASNVASPVISPTTSSAFATAREKLTQRLAIGSSNRIASAGRTMMTPTRSSSSSAERQPNRWGSIFSSNDKQHQTRSPMSSTATDASASIETTASPRLSFKGKRSSKTATDVSSETAPSQNIETISSFLSRSSRAKTSTAVPSKNDIVPTGNLAEVVPVQPATTKRDISEALPTEANQWDTSAELVDDPGPVALRVLTIMLTMTTIAGVLGASVFLPIALAGSLAHFYNQHQCFSTWILSSVAVYLASRYHVLFGIGTASTLLYMWGYARFKTRRRYRLQRKVVMHFGGSETKEDIAHVEIPNWMRYPDVDRVEWLNKVFVTGWPYLKKAIENSVLGSVNPALDAQKPAFMSSLSLVRLNLGNQTPQIASVKYISANTLTDEVTLDVEVRILTDKKTFAADLKMVSNLGAAVCLSLRELLLVGTLRITLNPMAEFWPCFGGLNLCFTERPLFDFSLTAAKINIANVPFVSEWLHTFLYDLLHDYFVWPNMLNIPLWDEHGNPIWYRILVSEQLCSSTPSRRSAASSATRFVHAHPVAGRAAAALQTRATSPFLARNGALRSMFIQTEPTPNPLSVKFLPGRTVLDDRFTTGVDFTPSSEEVRRSPLAKKLFQIEGVTRVFFGKDFISVTKTEDEDWDALNAEIFATIMDFFASDEQVMSDEPIITDTTILPDDDEVVAMIKELLEQRIRPSVQDDGGDIFYKGFDEKTGMVLVQLAGSCAGCPSSSVTLKHGVENMLKHYIPEVRGIEEWVDEELNAVNEKEFRTLEEKLRSLCDDGEKATTASFQGPKRIRKRGEHESLITSTLPERKTKRRRVPRIWLVALRRLASSFPYLSDVPARPNIHKCIHVPHSAKNSSSGGFQLVSSTSSSFESRYPQTSSNQSQPMDRQHSDGQDNNYQDEHDFDSEFSGQDASSGDDHEYKSSGHFSSTALPSQDPQDSFEHRLKLDHDPLAGKRLDHSVFLPHSHRTAGSECSPREEFLVQAFGPSGFKLHGTSVSSNDDLDDSLSDDSSNNREHSASGHAAAMTDADTELKMSFNELEADIRGAMHQNPHHQQHSPRLPELTGLSHQPFASPSHGSFGLNRTAIFPRSNQEVHHVAMFGQSQDVRPHLIQTQKDTGFFSREQHHQSPSRASLAKTPQSKGASAVQTPTKWLRDEDERLRVAVARFGGKNWKMIAETLGNGRTDVQCLHRWNKVLKPGLIKGPWTPEEDRILTSLITRYGVGKIRWCDLALHLPGRIGKQCRERWCNHLDSRIRKGQWTPEEDDMVFRWQQKLGNKWSEIAKLLPGRTENAVKNRFNSAARRKWLMNQANKSAAAAAAQSTPPAPNPSQVSPHQQLQQHTLMQSSSAHQEGNVYNVNTMPYGGGKVSPLPSTDALMEHHPHNMIPPLGRQNFIQHYTSPTNALLPGGPVFRPVGNDQSFDHDKSAEVGKGDSMPLAPPPTFVPPPLNSLFHPPPVNIATGSSRNLQHLVSPASGASLTPVFPFPSHLPTSTHSASSSVILPASKSMSGDDKDVDSSILPLKEEKLERDDLVLQATPASSSGPDPSVPMDDENMNSFLDSVALELDDIME</sequence>
<dbReference type="Pfam" id="PF13921">
    <property type="entry name" value="Myb_DNA-bind_6"/>
    <property type="match status" value="1"/>
</dbReference>
<gene>
    <name evidence="28" type="ORF">AM587_10007741</name>
</gene>
<dbReference type="SMART" id="SM00932">
    <property type="entry name" value="Nfu_N"/>
    <property type="match status" value="1"/>
</dbReference>
<evidence type="ECO:0000256" key="11">
    <source>
        <dbReference type="ARBA" id="ARBA00022946"/>
    </source>
</evidence>
<dbReference type="InterPro" id="IPR017930">
    <property type="entry name" value="Myb_dom"/>
</dbReference>
<feature type="compositionally biased region" description="Polar residues" evidence="23">
    <location>
        <begin position="1553"/>
        <end position="1570"/>
    </location>
</feature>
<keyword evidence="11" id="KW-0809">Transit peptide</keyword>
<feature type="compositionally biased region" description="Basic and acidic residues" evidence="23">
    <location>
        <begin position="1744"/>
        <end position="1753"/>
    </location>
</feature>
<keyword evidence="8" id="KW-0479">Metal-binding</keyword>
<evidence type="ECO:0000313" key="29">
    <source>
        <dbReference type="Proteomes" id="UP000052943"/>
    </source>
</evidence>
<evidence type="ECO:0000256" key="21">
    <source>
        <dbReference type="ARBA" id="ARBA00023163"/>
    </source>
</evidence>
<dbReference type="PANTHER" id="PTHR11178:SF1">
    <property type="entry name" value="NFU1 IRON-SULFUR CLUSTER SCAFFOLD HOMOLOG, MITOCHONDRIAL"/>
    <property type="match status" value="1"/>
</dbReference>
<dbReference type="STRING" id="4790.A0A0W8CCY5"/>
<keyword evidence="9" id="KW-0677">Repeat</keyword>
<keyword evidence="10" id="KW-0106">Calcium</keyword>
<dbReference type="GO" id="GO:0005634">
    <property type="term" value="C:nucleus"/>
    <property type="evidence" value="ECO:0007669"/>
    <property type="project" value="UniProtKB-SubCell"/>
</dbReference>
<dbReference type="Pfam" id="PF17047">
    <property type="entry name" value="SMP_LBD"/>
    <property type="match status" value="1"/>
</dbReference>
<dbReference type="Gene3D" id="3.30.300.130">
    <property type="entry name" value="Fe-S cluster assembly (FSCA)"/>
    <property type="match status" value="1"/>
</dbReference>
<dbReference type="Proteomes" id="UP000052943">
    <property type="component" value="Unassembled WGS sequence"/>
</dbReference>
<dbReference type="GO" id="GO:0016020">
    <property type="term" value="C:membrane"/>
    <property type="evidence" value="ECO:0007669"/>
    <property type="project" value="UniProtKB-SubCell"/>
</dbReference>
<feature type="domain" description="HTH myb-type" evidence="26">
    <location>
        <begin position="1477"/>
        <end position="1527"/>
    </location>
</feature>
<feature type="transmembrane region" description="Helical" evidence="24">
    <location>
        <begin position="427"/>
        <end position="450"/>
    </location>
</feature>
<dbReference type="Gene3D" id="1.10.10.60">
    <property type="entry name" value="Homeodomain-like"/>
    <property type="match status" value="3"/>
</dbReference>
<feature type="compositionally biased region" description="Polar residues" evidence="23">
    <location>
        <begin position="329"/>
        <end position="342"/>
    </location>
</feature>
<dbReference type="PROSITE" id="PS51294">
    <property type="entry name" value="HTH_MYB"/>
    <property type="match status" value="3"/>
</dbReference>
<keyword evidence="17" id="KW-0446">Lipid-binding</keyword>
<feature type="domain" description="HTH myb-type" evidence="26">
    <location>
        <begin position="1419"/>
        <end position="1476"/>
    </location>
</feature>
<evidence type="ECO:0000256" key="17">
    <source>
        <dbReference type="ARBA" id="ARBA00023121"/>
    </source>
</evidence>
<accession>A0A0W8CCY5</accession>
<dbReference type="InterPro" id="IPR031468">
    <property type="entry name" value="SMP_LBD"/>
</dbReference>
<dbReference type="FunFam" id="3.30.1370.70:FF:000002">
    <property type="entry name" value="NFU1 iron-sulfur cluster scaffold homolog, mitochondrial"/>
    <property type="match status" value="1"/>
</dbReference>
<evidence type="ECO:0000256" key="16">
    <source>
        <dbReference type="ARBA" id="ARBA00023055"/>
    </source>
</evidence>
<organism evidence="28 29">
    <name type="scientific">Phytophthora nicotianae</name>
    <name type="common">Potato buckeye rot agent</name>
    <name type="synonym">Phytophthora parasitica</name>
    <dbReference type="NCBI Taxonomy" id="4792"/>
    <lineage>
        <taxon>Eukaryota</taxon>
        <taxon>Sar</taxon>
        <taxon>Stramenopiles</taxon>
        <taxon>Oomycota</taxon>
        <taxon>Peronosporomycetes</taxon>
        <taxon>Peronosporales</taxon>
        <taxon>Peronosporaceae</taxon>
        <taxon>Phytophthora</taxon>
    </lineage>
</organism>
<feature type="compositionally biased region" description="Low complexity" evidence="23">
    <location>
        <begin position="1531"/>
        <end position="1544"/>
    </location>
</feature>
<dbReference type="GO" id="GO:0051536">
    <property type="term" value="F:iron-sulfur cluster binding"/>
    <property type="evidence" value="ECO:0007669"/>
    <property type="project" value="UniProtKB-KW"/>
</dbReference>
<evidence type="ECO:0000259" key="25">
    <source>
        <dbReference type="PROSITE" id="PS50090"/>
    </source>
</evidence>
<dbReference type="PROSITE" id="PS50090">
    <property type="entry name" value="MYB_LIKE"/>
    <property type="match status" value="3"/>
</dbReference>
<evidence type="ECO:0000256" key="2">
    <source>
        <dbReference type="ARBA" id="ARBA00004173"/>
    </source>
</evidence>
<dbReference type="CDD" id="cd00167">
    <property type="entry name" value="SANT"/>
    <property type="match status" value="3"/>
</dbReference>
<dbReference type="GO" id="GO:0008289">
    <property type="term" value="F:lipid binding"/>
    <property type="evidence" value="ECO:0007669"/>
    <property type="project" value="UniProtKB-KW"/>
</dbReference>
<keyword evidence="19" id="KW-0496">Mitochondrion</keyword>
<keyword evidence="13" id="KW-0408">Iron</keyword>
<comment type="caution">
    <text evidence="28">The sequence shown here is derived from an EMBL/GenBank/DDBJ whole genome shotgun (WGS) entry which is preliminary data.</text>
</comment>
<dbReference type="Pfam" id="PF08712">
    <property type="entry name" value="Nfu_N"/>
    <property type="match status" value="1"/>
</dbReference>
<dbReference type="GO" id="GO:0016226">
    <property type="term" value="P:iron-sulfur cluster assembly"/>
    <property type="evidence" value="ECO:0007669"/>
    <property type="project" value="InterPro"/>
</dbReference>
<evidence type="ECO:0000256" key="3">
    <source>
        <dbReference type="ARBA" id="ARBA00004370"/>
    </source>
</evidence>
<dbReference type="SUPFAM" id="SSF110836">
    <property type="entry name" value="Hypothetical protein SAV1430"/>
    <property type="match status" value="1"/>
</dbReference>
<feature type="region of interest" description="Disordered" evidence="23">
    <location>
        <begin position="1002"/>
        <end position="1030"/>
    </location>
</feature>
<feature type="domain" description="Myb-like" evidence="25">
    <location>
        <begin position="1373"/>
        <end position="1418"/>
    </location>
</feature>
<keyword evidence="7 24" id="KW-0812">Transmembrane</keyword>
<dbReference type="InterPro" id="IPR009057">
    <property type="entry name" value="Homeodomain-like_sf"/>
</dbReference>
<feature type="region of interest" description="Disordered" evidence="23">
    <location>
        <begin position="1"/>
        <end position="39"/>
    </location>
</feature>
<feature type="domain" description="HTH myb-type" evidence="26">
    <location>
        <begin position="1373"/>
        <end position="1418"/>
    </location>
</feature>
<evidence type="ECO:0000256" key="7">
    <source>
        <dbReference type="ARBA" id="ARBA00022692"/>
    </source>
</evidence>
<dbReference type="Pfam" id="PF00249">
    <property type="entry name" value="Myb_DNA-binding"/>
    <property type="match status" value="1"/>
</dbReference>
<evidence type="ECO:0000256" key="1">
    <source>
        <dbReference type="ARBA" id="ARBA00004123"/>
    </source>
</evidence>
<evidence type="ECO:0000256" key="13">
    <source>
        <dbReference type="ARBA" id="ARBA00023004"/>
    </source>
</evidence>
<keyword evidence="22" id="KW-0539">Nucleus</keyword>
<dbReference type="FunFam" id="3.30.300.130:FF:000001">
    <property type="entry name" value="NFU1 iron-sulfur cluster scaffold"/>
    <property type="match status" value="1"/>
</dbReference>
<dbReference type="Pfam" id="PF01106">
    <property type="entry name" value="NifU"/>
    <property type="match status" value="1"/>
</dbReference>
<feature type="domain" description="Myb-like" evidence="25">
    <location>
        <begin position="1419"/>
        <end position="1472"/>
    </location>
</feature>
<feature type="compositionally biased region" description="Polar residues" evidence="23">
    <location>
        <begin position="287"/>
        <end position="318"/>
    </location>
</feature>
<comment type="subcellular location">
    <subcellularLocation>
        <location evidence="3">Membrane</location>
    </subcellularLocation>
    <subcellularLocation>
        <location evidence="2">Mitochondrion</location>
    </subcellularLocation>
    <subcellularLocation>
        <location evidence="1">Nucleus</location>
    </subcellularLocation>
</comment>
<feature type="region of interest" description="Disordered" evidence="23">
    <location>
        <begin position="1072"/>
        <end position="1161"/>
    </location>
</feature>
<evidence type="ECO:0000256" key="6">
    <source>
        <dbReference type="ARBA" id="ARBA00022448"/>
    </source>
</evidence>
<dbReference type="SMART" id="SM00717">
    <property type="entry name" value="SANT"/>
    <property type="match status" value="3"/>
</dbReference>
<keyword evidence="18" id="KW-0238">DNA-binding</keyword>
<evidence type="ECO:0000256" key="10">
    <source>
        <dbReference type="ARBA" id="ARBA00022837"/>
    </source>
</evidence>
<dbReference type="PANTHER" id="PTHR11178">
    <property type="entry name" value="IRON-SULFUR CLUSTER SCAFFOLD PROTEIN NFU-RELATED"/>
    <property type="match status" value="1"/>
</dbReference>
<dbReference type="GO" id="GO:0006869">
    <property type="term" value="P:lipid transport"/>
    <property type="evidence" value="ECO:0007669"/>
    <property type="project" value="UniProtKB-KW"/>
</dbReference>
<feature type="transmembrane region" description="Helical" evidence="24">
    <location>
        <begin position="470"/>
        <end position="491"/>
    </location>
</feature>
<feature type="region of interest" description="Disordered" evidence="23">
    <location>
        <begin position="1342"/>
        <end position="1373"/>
    </location>
</feature>
<feature type="compositionally biased region" description="Polar residues" evidence="23">
    <location>
        <begin position="1349"/>
        <end position="1372"/>
    </location>
</feature>
<dbReference type="InterPro" id="IPR034904">
    <property type="entry name" value="FSCA_dom_sf"/>
</dbReference>
<dbReference type="InterPro" id="IPR001075">
    <property type="entry name" value="NIF_FeS_clus_asmbl_NifU_C"/>
</dbReference>
<dbReference type="FunFam" id="1.10.10.60:FF:000010">
    <property type="entry name" value="Transcriptional activator Myb isoform A"/>
    <property type="match status" value="1"/>
</dbReference>
<feature type="region of interest" description="Disordered" evidence="23">
    <location>
        <begin position="1744"/>
        <end position="1775"/>
    </location>
</feature>
<dbReference type="Gene3D" id="3.30.1370.70">
    <property type="entry name" value="Scaffold protein Nfu/NifU, N-terminal domain"/>
    <property type="match status" value="1"/>
</dbReference>
<feature type="region of interest" description="Disordered" evidence="23">
    <location>
        <begin position="1222"/>
        <end position="1248"/>
    </location>
</feature>
<dbReference type="FunFam" id="1.10.10.60:FF:000016">
    <property type="entry name" value="Transcriptional activator Myb isoform A"/>
    <property type="match status" value="1"/>
</dbReference>
<feature type="domain" description="Myb-like" evidence="25">
    <location>
        <begin position="1473"/>
        <end position="1523"/>
    </location>
</feature>
<keyword evidence="14" id="KW-0411">Iron-sulfur</keyword>
<keyword evidence="6" id="KW-0813">Transport</keyword>
<dbReference type="OrthoDB" id="1029639at2759"/>
<dbReference type="FunFam" id="1.10.10.60:FF:000755">
    <property type="entry name" value="Transcription factor MYB36"/>
    <property type="match status" value="1"/>
</dbReference>
<feature type="compositionally biased region" description="Polar residues" evidence="23">
    <location>
        <begin position="1074"/>
        <end position="1107"/>
    </location>
</feature>
<protein>
    <recommendedName>
        <fullName evidence="5">NFU1 iron-sulfur cluster scaffold homolog, mitochondrial</fullName>
    </recommendedName>
</protein>
<evidence type="ECO:0000313" key="28">
    <source>
        <dbReference type="EMBL" id="KUF81963.1"/>
    </source>
</evidence>
<name>A0A0W8CCY5_PHYNI</name>
<dbReference type="InterPro" id="IPR039010">
    <property type="entry name" value="Synaptotagmin_SMP"/>
</dbReference>
<dbReference type="EMBL" id="LNFO01003894">
    <property type="protein sequence ID" value="KUF81963.1"/>
    <property type="molecule type" value="Genomic_DNA"/>
</dbReference>
<evidence type="ECO:0000259" key="26">
    <source>
        <dbReference type="PROSITE" id="PS51294"/>
    </source>
</evidence>
<dbReference type="InterPro" id="IPR001005">
    <property type="entry name" value="SANT/Myb"/>
</dbReference>
<keyword evidence="20 24" id="KW-0472">Membrane</keyword>
<evidence type="ECO:0000256" key="5">
    <source>
        <dbReference type="ARBA" id="ARBA00018782"/>
    </source>
</evidence>